<accession>A0A1F4V434</accession>
<proteinExistence type="predicted"/>
<evidence type="ECO:0000313" key="2">
    <source>
        <dbReference type="Proteomes" id="UP000177371"/>
    </source>
</evidence>
<dbReference type="Proteomes" id="UP000177371">
    <property type="component" value="Unassembled WGS sequence"/>
</dbReference>
<organism evidence="1 2">
    <name type="scientific">candidate division WWE3 bacterium RBG_16_37_10</name>
    <dbReference type="NCBI Taxonomy" id="1802610"/>
    <lineage>
        <taxon>Bacteria</taxon>
        <taxon>Katanobacteria</taxon>
    </lineage>
</organism>
<reference evidence="1 2" key="1">
    <citation type="journal article" date="2016" name="Nat. Commun.">
        <title>Thousands of microbial genomes shed light on interconnected biogeochemical processes in an aquifer system.</title>
        <authorList>
            <person name="Anantharaman K."/>
            <person name="Brown C.T."/>
            <person name="Hug L.A."/>
            <person name="Sharon I."/>
            <person name="Castelle C.J."/>
            <person name="Probst A.J."/>
            <person name="Thomas B.C."/>
            <person name="Singh A."/>
            <person name="Wilkins M.J."/>
            <person name="Karaoz U."/>
            <person name="Brodie E.L."/>
            <person name="Williams K.H."/>
            <person name="Hubbard S.S."/>
            <person name="Banfield J.F."/>
        </authorList>
    </citation>
    <scope>NUCLEOTIDE SEQUENCE [LARGE SCALE GENOMIC DNA]</scope>
</reference>
<dbReference type="EMBL" id="MEUT01000008">
    <property type="protein sequence ID" value="OGC51926.1"/>
    <property type="molecule type" value="Genomic_DNA"/>
</dbReference>
<dbReference type="AlphaFoldDB" id="A0A1F4V434"/>
<comment type="caution">
    <text evidence="1">The sequence shown here is derived from an EMBL/GenBank/DDBJ whole genome shotgun (WGS) entry which is preliminary data.</text>
</comment>
<name>A0A1F4V434_UNCKA</name>
<gene>
    <name evidence="1" type="ORF">A2W32_01400</name>
</gene>
<evidence type="ECO:0000313" key="1">
    <source>
        <dbReference type="EMBL" id="OGC51926.1"/>
    </source>
</evidence>
<sequence>MECKSNSASPSTKKTVDYFRSMFGNNDIQCAYCHKKLDELHAMYFKSPTWTWDLSCGSAGWLVICTGCKRQVFFMNETE</sequence>
<protein>
    <submittedName>
        <fullName evidence="1">Uncharacterized protein</fullName>
    </submittedName>
</protein>